<dbReference type="Pfam" id="PF18027">
    <property type="entry name" value="Pepdidase_M14_N"/>
    <property type="match status" value="1"/>
</dbReference>
<dbReference type="InterPro" id="IPR050821">
    <property type="entry name" value="Cytosolic_carboxypeptidase"/>
</dbReference>
<feature type="active site" description="Proton donor/acceptor" evidence="9">
    <location>
        <position position="524"/>
    </location>
</feature>
<dbReference type="InterPro" id="IPR040626">
    <property type="entry name" value="Pepdidase_M14_N"/>
</dbReference>
<feature type="region of interest" description="Disordered" evidence="10">
    <location>
        <begin position="870"/>
        <end position="956"/>
    </location>
</feature>
<feature type="domain" description="Peptidase M14" evidence="11">
    <location>
        <begin position="287"/>
        <end position="560"/>
    </location>
</feature>
<feature type="compositionally biased region" description="Acidic residues" evidence="10">
    <location>
        <begin position="15"/>
        <end position="24"/>
    </location>
</feature>
<dbReference type="Pfam" id="PF00246">
    <property type="entry name" value="Peptidase_M14"/>
    <property type="match status" value="1"/>
</dbReference>
<keyword evidence="4" id="KW-0645">Protease</keyword>
<feature type="compositionally biased region" description="Acidic residues" evidence="10">
    <location>
        <begin position="596"/>
        <end position="609"/>
    </location>
</feature>
<evidence type="ECO:0000256" key="9">
    <source>
        <dbReference type="PROSITE-ProRule" id="PRU01379"/>
    </source>
</evidence>
<feature type="region of interest" description="Disordered" evidence="10">
    <location>
        <begin position="115"/>
        <end position="134"/>
    </location>
</feature>
<dbReference type="SUPFAM" id="SSF53187">
    <property type="entry name" value="Zn-dependent exopeptidases"/>
    <property type="match status" value="1"/>
</dbReference>
<feature type="region of interest" description="Disordered" evidence="10">
    <location>
        <begin position="1066"/>
        <end position="1095"/>
    </location>
</feature>
<evidence type="ECO:0000256" key="2">
    <source>
        <dbReference type="ARBA" id="ARBA00005988"/>
    </source>
</evidence>
<feature type="compositionally biased region" description="Low complexity" evidence="10">
    <location>
        <begin position="886"/>
        <end position="901"/>
    </location>
</feature>
<feature type="region of interest" description="Disordered" evidence="10">
    <location>
        <begin position="1015"/>
        <end position="1053"/>
    </location>
</feature>
<dbReference type="FunFam" id="3.40.630.10:FF:000011">
    <property type="entry name" value="cytosolic carboxypeptidase 2 isoform X1"/>
    <property type="match status" value="1"/>
</dbReference>
<keyword evidence="8" id="KW-0482">Metalloprotease</keyword>
<dbReference type="GO" id="GO:0004181">
    <property type="term" value="F:metallocarboxypeptidase activity"/>
    <property type="evidence" value="ECO:0007669"/>
    <property type="project" value="InterPro"/>
</dbReference>
<feature type="compositionally biased region" description="Low complexity" evidence="10">
    <location>
        <begin position="75"/>
        <end position="99"/>
    </location>
</feature>
<evidence type="ECO:0000256" key="4">
    <source>
        <dbReference type="ARBA" id="ARBA00022670"/>
    </source>
</evidence>
<keyword evidence="7" id="KW-0862">Zinc</keyword>
<evidence type="ECO:0000256" key="8">
    <source>
        <dbReference type="ARBA" id="ARBA00023049"/>
    </source>
</evidence>
<evidence type="ECO:0000256" key="1">
    <source>
        <dbReference type="ARBA" id="ARBA00001947"/>
    </source>
</evidence>
<dbReference type="EMBL" id="HBUE01091474">
    <property type="protein sequence ID" value="CAG6481784.1"/>
    <property type="molecule type" value="Transcribed_RNA"/>
</dbReference>
<feature type="region of interest" description="Disordered" evidence="10">
    <location>
        <begin position="1"/>
        <end position="107"/>
    </location>
</feature>
<keyword evidence="3 12" id="KW-0121">Carboxypeptidase</keyword>
<comment type="cofactor">
    <cofactor evidence="1">
        <name>Zn(2+)</name>
        <dbReference type="ChEBI" id="CHEBI:29105"/>
    </cofactor>
</comment>
<evidence type="ECO:0000256" key="7">
    <source>
        <dbReference type="ARBA" id="ARBA00022833"/>
    </source>
</evidence>
<accession>A0A8D8FTF3</accession>
<dbReference type="GO" id="GO:0006508">
    <property type="term" value="P:proteolysis"/>
    <property type="evidence" value="ECO:0007669"/>
    <property type="project" value="UniProtKB-KW"/>
</dbReference>
<evidence type="ECO:0000313" key="12">
    <source>
        <dbReference type="EMBL" id="CAG6481784.1"/>
    </source>
</evidence>
<feature type="compositionally biased region" description="Low complexity" evidence="10">
    <location>
        <begin position="622"/>
        <end position="640"/>
    </location>
</feature>
<feature type="region of interest" description="Disordered" evidence="10">
    <location>
        <begin position="1118"/>
        <end position="1151"/>
    </location>
</feature>
<organism evidence="12">
    <name type="scientific">Culex pipiens</name>
    <name type="common">House mosquito</name>
    <dbReference type="NCBI Taxonomy" id="7175"/>
    <lineage>
        <taxon>Eukaryota</taxon>
        <taxon>Metazoa</taxon>
        <taxon>Ecdysozoa</taxon>
        <taxon>Arthropoda</taxon>
        <taxon>Hexapoda</taxon>
        <taxon>Insecta</taxon>
        <taxon>Pterygota</taxon>
        <taxon>Neoptera</taxon>
        <taxon>Endopterygota</taxon>
        <taxon>Diptera</taxon>
        <taxon>Nematocera</taxon>
        <taxon>Culicoidea</taxon>
        <taxon>Culicidae</taxon>
        <taxon>Culicinae</taxon>
        <taxon>Culicini</taxon>
        <taxon>Culex</taxon>
        <taxon>Culex</taxon>
    </lineage>
</organism>
<dbReference type="GO" id="GO:0008270">
    <property type="term" value="F:zinc ion binding"/>
    <property type="evidence" value="ECO:0007669"/>
    <property type="project" value="InterPro"/>
</dbReference>
<dbReference type="AlphaFoldDB" id="A0A8D8FTF3"/>
<name>A0A8D8FTF3_CULPI</name>
<reference evidence="12" key="1">
    <citation type="submission" date="2021-05" db="EMBL/GenBank/DDBJ databases">
        <authorList>
            <person name="Alioto T."/>
            <person name="Alioto T."/>
            <person name="Gomez Garrido J."/>
        </authorList>
    </citation>
    <scope>NUCLEOTIDE SEQUENCE</scope>
</reference>
<comment type="similarity">
    <text evidence="2 9">Belongs to the peptidase M14 family.</text>
</comment>
<dbReference type="Gene3D" id="3.40.630.10">
    <property type="entry name" value="Zn peptidases"/>
    <property type="match status" value="1"/>
</dbReference>
<dbReference type="InterPro" id="IPR000834">
    <property type="entry name" value="Peptidase_M14"/>
</dbReference>
<protein>
    <submittedName>
        <fullName evidence="12">Cytosolic carboxypeptidase NnaD</fullName>
    </submittedName>
</protein>
<feature type="region of interest" description="Disordered" evidence="10">
    <location>
        <begin position="583"/>
        <end position="664"/>
    </location>
</feature>
<dbReference type="PANTHER" id="PTHR12756">
    <property type="entry name" value="CYTOSOLIC CARBOXYPEPTIDASE"/>
    <property type="match status" value="1"/>
</dbReference>
<evidence type="ECO:0000256" key="6">
    <source>
        <dbReference type="ARBA" id="ARBA00022801"/>
    </source>
</evidence>
<dbReference type="Gene3D" id="2.60.40.3120">
    <property type="match status" value="1"/>
</dbReference>
<feature type="compositionally biased region" description="Polar residues" evidence="10">
    <location>
        <begin position="1015"/>
        <end position="1047"/>
    </location>
</feature>
<evidence type="ECO:0000256" key="3">
    <source>
        <dbReference type="ARBA" id="ARBA00022645"/>
    </source>
</evidence>
<evidence type="ECO:0000256" key="10">
    <source>
        <dbReference type="SAM" id="MobiDB-lite"/>
    </source>
</evidence>
<feature type="compositionally biased region" description="Basic residues" evidence="10">
    <location>
        <begin position="641"/>
        <end position="664"/>
    </location>
</feature>
<dbReference type="CDD" id="cd06907">
    <property type="entry name" value="M14_AGBL2-3_like"/>
    <property type="match status" value="1"/>
</dbReference>
<sequence length="1151" mass="128573">MALESHSEPTVVKGDEEDEEDEEDSAKRPRTRPRPVNPPSTSDNFYASGPETDSEGEQSKHEIESSPPRRRLRSPLHNNTTTSATSTTPPTTTAKTSPNCCEPEDDPVVPVPQFSRSTVGGSKAQPTAHPNAFEPDDLIFESRFESGNLGRAIKITPTYYELYLRPDMYTNRHTQWFYFRVKNTKAKTVYRFSIINLTKPDSLYKEGMRPLMYSTLDAEYNHLGWQRCGENIAYFRNDNDNGYNHSNYHHRPLDDDDDEFVGNASFTLSFNIEFRYDDDTVFFAHSYPYTYSDLQDYLMGIQRNPVKSKFCKLRLLCRSLAGNNVYYLTVTAPSTHDDDNQKKKKAVIISARVHPGESPSSWMMKGLMDFITGDSYVAKKLRHKFIFKLVPMLNPDGVIVGNTRSSLTGRDLNRQYRTVIRETYPSIWNTKAMIRRLMEDCGVAMYCDMHAHSRKHNVFIYGCENLKRHPDRRLLEQVFPLMLHKNVADKFSFENCKFKVQKNKEGTGRIVVWVLGVTNSYTLEASFGGSTMGGRAGTHFSTADYEHIGRAYCETLMDYYDDNPIKEKLRMKILTRLSKEGSSAEEPLNIPLSDYSSDEGDTSTSSSEDEAGKDSMAELEGPCCSSLKVPPSSPVLPQKFKGNKKGKKQSRTPTRPYRRRSRSAHRIVLDIPTAEPASDFFDFTSDDEESPSAPWGGHPMAVSDTENTVKRNFRRRHKCRASDRIRKLTALGCETQYLMPPELIVRSAASRYLSEEDEDDKNKMVMSIIKEFPPIINKERSWQGFNRADRHRDLMKAISPDHFQGHSALSLKRSIWTGTQSDGYVNEAIYNNSRPLSWGVPPVLVKSTYFDNEALLTACSQKLAAWKDEKRSMKEKHHKSMSRLQAAAAAAAAAAGSSSSNKENRSSTAGSGTKLKLSLAEQYSAAGKSSRQSDKKQQNDGETTTTTTSGIAKVRRKTRSTLNKIVEKAELITHLSRSARSSGTHSRRISAAGFLSTTNNNGSPRKATSTSNLLAAAGSPSTPLLVSSQSLRTPNHDPSNTTASTARSGHRFRTGGIVVTAAQPLPKQRRAHLRSGLTGARTSNNSPTKLPTPTTTTIDIQLTTLCSETESEKNLKIISTSSKKHKKKRTAGGTGTGGTGSRDKSAIKILT</sequence>
<keyword evidence="6" id="KW-0378">Hydrolase</keyword>
<evidence type="ECO:0000256" key="5">
    <source>
        <dbReference type="ARBA" id="ARBA00022723"/>
    </source>
</evidence>
<evidence type="ECO:0000259" key="11">
    <source>
        <dbReference type="PROSITE" id="PS52035"/>
    </source>
</evidence>
<proteinExistence type="inferred from homology"/>
<dbReference type="PANTHER" id="PTHR12756:SF45">
    <property type="entry name" value="CYTOSOLIC CARBOXYPEPTIDASE NNA1"/>
    <property type="match status" value="1"/>
</dbReference>
<keyword evidence="5" id="KW-0479">Metal-binding</keyword>
<feature type="compositionally biased region" description="Basic and acidic residues" evidence="10">
    <location>
        <begin position="1141"/>
        <end position="1151"/>
    </location>
</feature>
<dbReference type="PROSITE" id="PS52035">
    <property type="entry name" value="PEPTIDASE_M14"/>
    <property type="match status" value="1"/>
</dbReference>